<feature type="domain" description="ParB-like N-terminal" evidence="5">
    <location>
        <begin position="10"/>
        <end position="96"/>
    </location>
</feature>
<comment type="catalytic activity">
    <reaction evidence="3">
        <text>a 2'-deoxyadenosine in DNA + S-adenosyl-L-methionine = an N(6)-methyl-2'-deoxyadenosine in DNA + S-adenosyl-L-homocysteine + H(+)</text>
        <dbReference type="Rhea" id="RHEA:15197"/>
        <dbReference type="Rhea" id="RHEA-COMP:12418"/>
        <dbReference type="Rhea" id="RHEA-COMP:12419"/>
        <dbReference type="ChEBI" id="CHEBI:15378"/>
        <dbReference type="ChEBI" id="CHEBI:57856"/>
        <dbReference type="ChEBI" id="CHEBI:59789"/>
        <dbReference type="ChEBI" id="CHEBI:90615"/>
        <dbReference type="ChEBI" id="CHEBI:90616"/>
        <dbReference type="EC" id="2.1.1.72"/>
    </reaction>
</comment>
<protein>
    <recommendedName>
        <fullName evidence="4">Methyltransferase</fullName>
        <ecNumber evidence="4">2.1.1.-</ecNumber>
    </recommendedName>
</protein>
<dbReference type="PRINTS" id="PR00508">
    <property type="entry name" value="S21N4MTFRASE"/>
</dbReference>
<dbReference type="InterPro" id="IPR001091">
    <property type="entry name" value="RM_Methyltransferase"/>
</dbReference>
<dbReference type="Gene3D" id="3.90.1530.10">
    <property type="entry name" value="Conserved hypothetical protein from pyrococcus furiosus pfu- 392566-001, ParB domain"/>
    <property type="match status" value="1"/>
</dbReference>
<dbReference type="SUPFAM" id="SSF110849">
    <property type="entry name" value="ParB/Sulfiredoxin"/>
    <property type="match status" value="1"/>
</dbReference>
<dbReference type="InterPro" id="IPR002941">
    <property type="entry name" value="DNA_methylase_N4/N6"/>
</dbReference>
<reference evidence="6" key="1">
    <citation type="submission" date="2021-12" db="EMBL/GenBank/DDBJ databases">
        <title>Bradyrhizobium xenonodulans sp. nov.</title>
        <authorList>
            <person name="Claassens R."/>
            <person name="Venter S.N."/>
            <person name="Beukes C.W."/>
            <person name="Stepkowski T."/>
            <person name="Steenkamp E.T."/>
        </authorList>
    </citation>
    <scope>NUCLEOTIDE SEQUENCE</scope>
    <source>
        <strain evidence="6">14AB</strain>
    </source>
</reference>
<evidence type="ECO:0000259" key="5">
    <source>
        <dbReference type="SMART" id="SM00470"/>
    </source>
</evidence>
<dbReference type="InterPro" id="IPR050336">
    <property type="entry name" value="Chromosome_partition/occlusion"/>
</dbReference>
<evidence type="ECO:0000256" key="3">
    <source>
        <dbReference type="ARBA" id="ARBA00047942"/>
    </source>
</evidence>
<dbReference type="PIRSF" id="PIRSF036758">
    <property type="entry name" value="Aden_M_ParB"/>
    <property type="match status" value="1"/>
</dbReference>
<dbReference type="EC" id="2.1.1.-" evidence="4"/>
<dbReference type="InterPro" id="IPR015840">
    <property type="entry name" value="DNA_MeTrfase_ParB"/>
</dbReference>
<dbReference type="PANTHER" id="PTHR33375">
    <property type="entry name" value="CHROMOSOME-PARTITIONING PROTEIN PARB-RELATED"/>
    <property type="match status" value="1"/>
</dbReference>
<dbReference type="Pfam" id="PF01555">
    <property type="entry name" value="N6_N4_Mtase"/>
    <property type="match status" value="1"/>
</dbReference>
<dbReference type="InterPro" id="IPR029063">
    <property type="entry name" value="SAM-dependent_MTases_sf"/>
</dbReference>
<accession>A0ABY7MBF0</accession>
<dbReference type="Pfam" id="PF02195">
    <property type="entry name" value="ParB_N"/>
    <property type="match status" value="1"/>
</dbReference>
<evidence type="ECO:0000313" key="6">
    <source>
        <dbReference type="EMBL" id="WBL75615.1"/>
    </source>
</evidence>
<organism evidence="6 7">
    <name type="scientific">Bradyrhizobium xenonodulans</name>
    <dbReference type="NCBI Taxonomy" id="2736875"/>
    <lineage>
        <taxon>Bacteria</taxon>
        <taxon>Pseudomonadati</taxon>
        <taxon>Pseudomonadota</taxon>
        <taxon>Alphaproteobacteria</taxon>
        <taxon>Hyphomicrobiales</taxon>
        <taxon>Nitrobacteraceae</taxon>
        <taxon>Bradyrhizobium</taxon>
    </lineage>
</organism>
<comment type="similarity">
    <text evidence="4">Belongs to the N(4)/N(6)-methyltransferase family.</text>
</comment>
<evidence type="ECO:0000256" key="1">
    <source>
        <dbReference type="ARBA" id="ARBA00022603"/>
    </source>
</evidence>
<evidence type="ECO:0000256" key="2">
    <source>
        <dbReference type="ARBA" id="ARBA00022679"/>
    </source>
</evidence>
<dbReference type="InterPro" id="IPR036086">
    <property type="entry name" value="ParB/Sulfiredoxin_sf"/>
</dbReference>
<dbReference type="CDD" id="cd16403">
    <property type="entry name" value="ParB_N_like_MT"/>
    <property type="match status" value="1"/>
</dbReference>
<dbReference type="SUPFAM" id="SSF53335">
    <property type="entry name" value="S-adenosyl-L-methionine-dependent methyltransferases"/>
    <property type="match status" value="1"/>
</dbReference>
<dbReference type="InterPro" id="IPR003115">
    <property type="entry name" value="ParB_N"/>
</dbReference>
<evidence type="ECO:0000256" key="4">
    <source>
        <dbReference type="RuleBase" id="RU362026"/>
    </source>
</evidence>
<gene>
    <name evidence="6" type="ORF">I3J27_21520</name>
</gene>
<keyword evidence="1" id="KW-0489">Methyltransferase</keyword>
<dbReference type="Gene3D" id="3.40.50.150">
    <property type="entry name" value="Vaccinia Virus protein VP39"/>
    <property type="match status" value="1"/>
</dbReference>
<proteinExistence type="inferred from homology"/>
<dbReference type="PANTHER" id="PTHR33375:SF1">
    <property type="entry name" value="CHROMOSOME-PARTITIONING PROTEIN PARB-RELATED"/>
    <property type="match status" value="1"/>
</dbReference>
<dbReference type="RefSeq" id="WP_270160438.1">
    <property type="nucleotide sequence ID" value="NZ_CP089391.1"/>
</dbReference>
<keyword evidence="7" id="KW-1185">Reference proteome</keyword>
<name>A0ABY7MBF0_9BRAD</name>
<dbReference type="Proteomes" id="UP001179614">
    <property type="component" value="Chromosome"/>
</dbReference>
<keyword evidence="2" id="KW-0808">Transferase</keyword>
<evidence type="ECO:0000313" key="7">
    <source>
        <dbReference type="Proteomes" id="UP001179614"/>
    </source>
</evidence>
<sequence length="446" mass="48667">MDQLERSRFEYRQLGTIVPFEGNARMHSPEQVAKIVASIKAFGFNAPILVDPEGMIVAGHGRLAAAKLLGLSEVPVLVLPAMSEAKRRAYTMADNRIAEDATWNEDLLAKELAFLKAAGVKFELEVVGFATKDIERLLKGAHGGSPGRTELDAPSEPAKVAVSRPGDTWLLGGHHRLRCGSSTNPEDVAALLAGEKPRLMVTDPPYGVNYDPSWRQAAGLNGAGAAAGKVLNDDIADWTEAWRLFPGAVAYVWHGGMHSATVQRSLEDAGLKLKAQIVWVKNKMAIGRGAYHWKHEPAFYVAKDGEDDNWQNERFEDDHEIGSYAVKDKATAQWRGGRKQSTVWEIPMVKNDTGHGTQKPIECMRRPIVNNSRVGDAIYEPFDGSGSTIIAAHVAGRRAFAMELNPLYVDVAVKRWQDFTGGVAILDGDGHTFQEVAITRGVRAAA</sequence>
<dbReference type="SMART" id="SM00470">
    <property type="entry name" value="ParB"/>
    <property type="match status" value="1"/>
</dbReference>
<dbReference type="EMBL" id="CP089391">
    <property type="protein sequence ID" value="WBL75615.1"/>
    <property type="molecule type" value="Genomic_DNA"/>
</dbReference>